<feature type="domain" description="ABC3 transporter permease C-terminal" evidence="8">
    <location>
        <begin position="366"/>
        <end position="478"/>
    </location>
</feature>
<proteinExistence type="inferred from homology"/>
<evidence type="ECO:0000256" key="6">
    <source>
        <dbReference type="ARBA" id="ARBA00038076"/>
    </source>
</evidence>
<dbReference type="GO" id="GO:0005886">
    <property type="term" value="C:plasma membrane"/>
    <property type="evidence" value="ECO:0007669"/>
    <property type="project" value="UniProtKB-SubCell"/>
</dbReference>
<evidence type="ECO:0000256" key="3">
    <source>
        <dbReference type="ARBA" id="ARBA00022692"/>
    </source>
</evidence>
<feature type="transmembrane region" description="Helical" evidence="7">
    <location>
        <begin position="1366"/>
        <end position="1393"/>
    </location>
</feature>
<feature type="transmembrane region" description="Helical" evidence="7">
    <location>
        <begin position="454"/>
        <end position="479"/>
    </location>
</feature>
<evidence type="ECO:0000256" key="7">
    <source>
        <dbReference type="SAM" id="Phobius"/>
    </source>
</evidence>
<dbReference type="GO" id="GO:0022857">
    <property type="term" value="F:transmembrane transporter activity"/>
    <property type="evidence" value="ECO:0007669"/>
    <property type="project" value="TreeGrafter"/>
</dbReference>
<feature type="transmembrane region" description="Helical" evidence="7">
    <location>
        <begin position="527"/>
        <end position="550"/>
    </location>
</feature>
<keyword evidence="3 7" id="KW-0812">Transmembrane</keyword>
<comment type="subcellular location">
    <subcellularLocation>
        <location evidence="1">Cell membrane</location>
        <topology evidence="1">Multi-pass membrane protein</topology>
    </subcellularLocation>
</comment>
<feature type="transmembrane region" description="Helical" evidence="7">
    <location>
        <begin position="1331"/>
        <end position="1354"/>
    </location>
</feature>
<protein>
    <submittedName>
        <fullName evidence="9">ABC transporter permease</fullName>
    </submittedName>
</protein>
<dbReference type="OrthoDB" id="393409at2"/>
<dbReference type="Proteomes" id="UP000233419">
    <property type="component" value="Chromosome"/>
</dbReference>
<evidence type="ECO:0000256" key="1">
    <source>
        <dbReference type="ARBA" id="ARBA00004651"/>
    </source>
</evidence>
<evidence type="ECO:0000313" key="9">
    <source>
        <dbReference type="EMBL" id="AUF83524.1"/>
    </source>
</evidence>
<evidence type="ECO:0000256" key="2">
    <source>
        <dbReference type="ARBA" id="ARBA00022475"/>
    </source>
</evidence>
<keyword evidence="2" id="KW-1003">Cell membrane</keyword>
<feature type="domain" description="ABC3 transporter permease C-terminal" evidence="8">
    <location>
        <begin position="1279"/>
        <end position="1397"/>
    </location>
</feature>
<organism evidence="9 10">
    <name type="scientific">Mesoplasma syrphidae</name>
    <dbReference type="NCBI Taxonomy" id="225999"/>
    <lineage>
        <taxon>Bacteria</taxon>
        <taxon>Bacillati</taxon>
        <taxon>Mycoplasmatota</taxon>
        <taxon>Mollicutes</taxon>
        <taxon>Entomoplasmatales</taxon>
        <taxon>Entomoplasmataceae</taxon>
        <taxon>Mesoplasma</taxon>
    </lineage>
</organism>
<sequence>MRWLFFKNSVRKSKKKLIQIGALGFLISLFFIGVFGTFAVNLKVGTAYNEIKISSNLRQVVMDVDSNTRLANPTKDQDDKLPESQELYQQYVLNQLAIKNAFEWSKTEEWTINNITNQQTALKLKVIAKFDSVPEAQIDKLVLAEGSNFSSNYESAKREVIFNPTFAKANNIKIGSIIRLQPDEYGTSLMVNENPAVNKDITAVSSLEELLENSKYYGLNWYKVIGFGSSVDFAYPLFSKLSMYPKAKEEALVYVDARTLGFSNYQFQINYQNGISQLRTMKIFNSNTALVSLTSEFDRQTYYSLKATNPKQTLDVKSLNGQYKQLGGLFNNQEYFYSNNDKSYRNYARINNVSKILSLFNLMSGLLVTVIFSITIFIFYLVSKKELENELAEIGYLKSMGYKNDKIIFNYLALIIFACLFGYGTGVGIFIGFQNHFINLFTNIFNFEFTTANSLWYFELLSLIVVIGTFLLITSVICYHNFNRPLTVLNFGVKNSKISWVAIKYKQWFVINKFDNKLRAALFISSFSKILGVAMAMLLCATLTSSVLIIPQQIKNNYQNIFANINYKNKVMYTSPVSNNPLSFLKTYNPYFSDSEWGFDFNNKLVEQYIGSRSKDIVSTAYPLLNDDSKEINWKKVTNDILNNNIHTDYYSYDIAKKHNTAWAEFSWINWKNLSTSFLLELDNAEIDDSFGIGMIGAGQTMKNIYSQWNDFATLENDLAQFKKETPTKNSLLAYCDLMLNFYKKYSDALPLTYNKKLVKNNMLDNNQMNKVLKNAIAIKNNTYQNFWKMDKDYNKNYQISSNKQPDFDFYLDKQLVNIKTLKSVSLKSWAEEDIKRLNNNLTLWFASIFEWRLGTSILMLTYTNTPYYIQQKIINALEKETTFAISNSIVPYNQTTDELGTTFKAKYDNLEFDVYGIDYDSQLTTLLDKKNQLLNQNLFNTATNTYDIVINQALAKKLDLKTNELIDLEVINAKLETLIDNQYQPISLDDVQMGWTKNPYKDFRTQSSRSYYSSPKNSSEARNFSDTFLGIPENFTSANFGSESLAITNNGALGASKQPPIHKQVTNNELRIGTDPIRVEKPFKVVGIENSYGKPQAWIANSNANKVMEYDRIQKFNFENFFVPEWAYVNDLYTFENFNDNDLKTFLQSSPSYSEFQNILQANSNLAWDNLNKFYNNLYPVFNYKLSSNPELDDLVIGLSTTQRYGDFSEFGTRGSYEMITPPGCEGNENGQECEPIINKDKYYEGFSTPSISTLSPVNLTKNIIEDLAIKLNLIIYIFITILLMITLIILLLATTLIIEDNHQFIKTMKILGYSNLYIIKQIFRLYNSWIILIFTAGLGLGIYSIYVFIAAISNTSSYVFFANIIWWYPLGIFGLLLFLYLVTFIVSWLNVKKLNK</sequence>
<name>A0A2K9CCY8_9MOLU</name>
<evidence type="ECO:0000256" key="5">
    <source>
        <dbReference type="ARBA" id="ARBA00023136"/>
    </source>
</evidence>
<dbReference type="InterPro" id="IPR050250">
    <property type="entry name" value="Macrolide_Exporter_MacB"/>
</dbReference>
<dbReference type="EMBL" id="CP025257">
    <property type="protein sequence ID" value="AUF83524.1"/>
    <property type="molecule type" value="Genomic_DNA"/>
</dbReference>
<keyword evidence="4 7" id="KW-1133">Transmembrane helix</keyword>
<evidence type="ECO:0000259" key="8">
    <source>
        <dbReference type="Pfam" id="PF02687"/>
    </source>
</evidence>
<evidence type="ECO:0000256" key="4">
    <source>
        <dbReference type="ARBA" id="ARBA00022989"/>
    </source>
</evidence>
<dbReference type="PANTHER" id="PTHR30572">
    <property type="entry name" value="MEMBRANE COMPONENT OF TRANSPORTER-RELATED"/>
    <property type="match status" value="1"/>
</dbReference>
<comment type="similarity">
    <text evidence="6">Belongs to the ABC-4 integral membrane protein family.</text>
</comment>
<dbReference type="PANTHER" id="PTHR30572:SF4">
    <property type="entry name" value="ABC TRANSPORTER PERMEASE YTRF"/>
    <property type="match status" value="1"/>
</dbReference>
<accession>A0A2K9CCY8</accession>
<keyword evidence="5 7" id="KW-0472">Membrane</keyword>
<gene>
    <name evidence="9" type="ORF">CXP39_01800</name>
</gene>
<keyword evidence="10" id="KW-1185">Reference proteome</keyword>
<dbReference type="RefSeq" id="WP_027048120.1">
    <property type="nucleotide sequence ID" value="NZ_CP025257.1"/>
</dbReference>
<dbReference type="Pfam" id="PF02687">
    <property type="entry name" value="FtsX"/>
    <property type="match status" value="2"/>
</dbReference>
<reference evidence="9 10" key="1">
    <citation type="submission" date="2017-12" db="EMBL/GenBank/DDBJ databases">
        <title>Mesoplasma syrphidae YJS, Complete Genome.</title>
        <authorList>
            <person name="Knight T.F."/>
            <person name="Citino T."/>
            <person name="Rubinstein R."/>
            <person name="Neuschaefer Z."/>
        </authorList>
    </citation>
    <scope>NUCLEOTIDE SEQUENCE [LARGE SCALE GENOMIC DNA]</scope>
    <source>
        <strain evidence="9 10">YJS</strain>
    </source>
</reference>
<feature type="transmembrane region" description="Helical" evidence="7">
    <location>
        <begin position="20"/>
        <end position="40"/>
    </location>
</feature>
<feature type="transmembrane region" description="Helical" evidence="7">
    <location>
        <begin position="408"/>
        <end position="434"/>
    </location>
</feature>
<dbReference type="KEGG" id="msyr:CXP39_01800"/>
<feature type="transmembrane region" description="Helical" evidence="7">
    <location>
        <begin position="1275"/>
        <end position="1300"/>
    </location>
</feature>
<evidence type="ECO:0000313" key="10">
    <source>
        <dbReference type="Proteomes" id="UP000233419"/>
    </source>
</evidence>
<dbReference type="InterPro" id="IPR003838">
    <property type="entry name" value="ABC3_permease_C"/>
</dbReference>
<feature type="transmembrane region" description="Helical" evidence="7">
    <location>
        <begin position="359"/>
        <end position="382"/>
    </location>
</feature>